<dbReference type="HOGENOM" id="CLU_056520_0_0_5"/>
<dbReference type="EMBL" id="CP004373">
    <property type="protein sequence ID" value="AHK71778.1"/>
    <property type="molecule type" value="Genomic_DNA"/>
</dbReference>
<proteinExistence type="predicted"/>
<protein>
    <recommendedName>
        <fullName evidence="1">Endonuclease/exonuclease/phosphatase domain-containing protein</fullName>
    </recommendedName>
</protein>
<dbReference type="Gene3D" id="3.60.10.10">
    <property type="entry name" value="Endonuclease/exonuclease/phosphatase"/>
    <property type="match status" value="1"/>
</dbReference>
<dbReference type="AlphaFoldDB" id="A0A067Z5N6"/>
<dbReference type="KEGG" id="goy:GLS_c19040"/>
<evidence type="ECO:0000313" key="2">
    <source>
        <dbReference type="EMBL" id="AHK71778.1"/>
    </source>
</evidence>
<dbReference type="GO" id="GO:0003824">
    <property type="term" value="F:catalytic activity"/>
    <property type="evidence" value="ECO:0007669"/>
    <property type="project" value="InterPro"/>
</dbReference>
<accession>A0A067Z5N6</accession>
<dbReference type="InterPro" id="IPR036691">
    <property type="entry name" value="Endo/exonu/phosph_ase_sf"/>
</dbReference>
<dbReference type="Proteomes" id="UP000031656">
    <property type="component" value="Chromosome"/>
</dbReference>
<dbReference type="InterPro" id="IPR005135">
    <property type="entry name" value="Endo/exonuclease/phosphatase"/>
</dbReference>
<sequence>MLAGLFLAGSMGPVSAHTIKLSTWNMDWLTLRPSGDPALPEDVPGGEHRDFAKLAAYARHLDSDVVAFEEMDGPLAASRVFSSTTYQIILTPDPVVQRVGVAVRRDLRVTVNDELSALNVAGPDAPHQLRGGLDVTISDGQASLRLLVVHLKTGCWDQPLNQRQHSCPTLYQQVRIMQDWMLERQDEGEAYAVMGDFNRRLTLHDPLMQQIEAETPVTLTTAGKASPCWGGEYFIDHILLGNAARDWLVPDSLRVMTYKNDTVPAGLSDHCPVSVRLEMP</sequence>
<name>A0A067Z5N6_GLUOY</name>
<evidence type="ECO:0000259" key="1">
    <source>
        <dbReference type="Pfam" id="PF03372"/>
    </source>
</evidence>
<dbReference type="SUPFAM" id="SSF56219">
    <property type="entry name" value="DNase I-like"/>
    <property type="match status" value="1"/>
</dbReference>
<feature type="domain" description="Endonuclease/exonuclease/phosphatase" evidence="1">
    <location>
        <begin position="23"/>
        <end position="270"/>
    </location>
</feature>
<dbReference type="RefSeq" id="WP_052327546.1">
    <property type="nucleotide sequence ID" value="NZ_CP004373.1"/>
</dbReference>
<dbReference type="GeneID" id="56906118"/>
<dbReference type="Pfam" id="PF03372">
    <property type="entry name" value="Exo_endo_phos"/>
    <property type="match status" value="1"/>
</dbReference>
<evidence type="ECO:0000313" key="3">
    <source>
        <dbReference type="Proteomes" id="UP000031656"/>
    </source>
</evidence>
<reference evidence="2 3" key="1">
    <citation type="journal article" date="2015" name="Appl. Microbiol. Biotechnol.">
        <title>The consequence of an additional NADH dehydrogenase paralog on the growth of Gluconobacter oxydans DSM3504.</title>
        <authorList>
            <person name="Kostner D."/>
            <person name="Luchterhand B."/>
            <person name="Junker A."/>
            <person name="Volland S."/>
            <person name="Daniel R."/>
            <person name="Buchs J."/>
            <person name="Liebl W."/>
            <person name="Ehrenreich A."/>
        </authorList>
    </citation>
    <scope>NUCLEOTIDE SEQUENCE [LARGE SCALE GENOMIC DNA]</scope>
    <source>
        <strain evidence="2">DSM 3504</strain>
    </source>
</reference>
<organism evidence="2 3">
    <name type="scientific">Gluconobacter oxydans DSM 3504</name>
    <dbReference type="NCBI Taxonomy" id="1288313"/>
    <lineage>
        <taxon>Bacteria</taxon>
        <taxon>Pseudomonadati</taxon>
        <taxon>Pseudomonadota</taxon>
        <taxon>Alphaproteobacteria</taxon>
        <taxon>Acetobacterales</taxon>
        <taxon>Acetobacteraceae</taxon>
        <taxon>Gluconobacter</taxon>
    </lineage>
</organism>
<gene>
    <name evidence="2" type="ORF">GLS_c19040</name>
</gene>